<dbReference type="GO" id="GO:0006355">
    <property type="term" value="P:regulation of DNA-templated transcription"/>
    <property type="evidence" value="ECO:0007669"/>
    <property type="project" value="UniProtKB-UniRule"/>
</dbReference>
<dbReference type="Proteomes" id="UP000238730">
    <property type="component" value="Unassembled WGS sequence"/>
</dbReference>
<protein>
    <recommendedName>
        <fullName evidence="1">Glycine cleavage system transcriptional repressor</fullName>
    </recommendedName>
</protein>
<dbReference type="PIRSF" id="PIRSF028103">
    <property type="entry name" value="GcvR"/>
    <property type="match status" value="1"/>
</dbReference>
<accession>A0A2S7VWN3</accession>
<dbReference type="Pfam" id="PF13740">
    <property type="entry name" value="ACT_6"/>
    <property type="match status" value="1"/>
</dbReference>
<comment type="caution">
    <text evidence="3">The sequence shown here is derived from an EMBL/GenBank/DDBJ whole genome shotgun (WGS) entry which is preliminary data.</text>
</comment>
<keyword evidence="1" id="KW-0678">Repressor</keyword>
<dbReference type="PANTHER" id="PTHR34875">
    <property type="entry name" value="UPF0237 PROTEIN MJ1558"/>
    <property type="match status" value="1"/>
</dbReference>
<dbReference type="InterPro" id="IPR002912">
    <property type="entry name" value="ACT_dom"/>
</dbReference>
<dbReference type="CDD" id="cd04869">
    <property type="entry name" value="ACT_GcvR_2"/>
    <property type="match status" value="1"/>
</dbReference>
<proteinExistence type="predicted"/>
<dbReference type="InterPro" id="IPR045865">
    <property type="entry name" value="ACT-like_dom_sf"/>
</dbReference>
<dbReference type="OrthoDB" id="12860at2"/>
<evidence type="ECO:0000313" key="3">
    <source>
        <dbReference type="EMBL" id="PQJ66183.1"/>
    </source>
</evidence>
<evidence type="ECO:0000313" key="4">
    <source>
        <dbReference type="Proteomes" id="UP000238730"/>
    </source>
</evidence>
<evidence type="ECO:0000256" key="1">
    <source>
        <dbReference type="PIRNR" id="PIRNR028103"/>
    </source>
</evidence>
<dbReference type="Gene3D" id="3.30.70.260">
    <property type="match status" value="2"/>
</dbReference>
<evidence type="ECO:0000259" key="2">
    <source>
        <dbReference type="PROSITE" id="PS51671"/>
    </source>
</evidence>
<dbReference type="SUPFAM" id="SSF55021">
    <property type="entry name" value="ACT-like"/>
    <property type="match status" value="2"/>
</dbReference>
<feature type="domain" description="ACT" evidence="2">
    <location>
        <begin position="88"/>
        <end position="166"/>
    </location>
</feature>
<reference evidence="3 4" key="1">
    <citation type="submission" date="2016-12" db="EMBL/GenBank/DDBJ databases">
        <title>Diversity of luminous bacteria.</title>
        <authorList>
            <person name="Yoshizawa S."/>
            <person name="Kogure K."/>
        </authorList>
    </citation>
    <scope>NUCLEOTIDE SEQUENCE [LARGE SCALE GENOMIC DNA]</scope>
    <source>
        <strain evidence="3 4">LC1-200</strain>
    </source>
</reference>
<organism evidence="3 4">
    <name type="scientific">Photobacterium angustum</name>
    <dbReference type="NCBI Taxonomy" id="661"/>
    <lineage>
        <taxon>Bacteria</taxon>
        <taxon>Pseudomonadati</taxon>
        <taxon>Pseudomonadota</taxon>
        <taxon>Gammaproteobacteria</taxon>
        <taxon>Vibrionales</taxon>
        <taxon>Vibrionaceae</taxon>
        <taxon>Photobacterium</taxon>
    </lineage>
</organism>
<dbReference type="InterPro" id="IPR016867">
    <property type="entry name" value="GcvR"/>
</dbReference>
<sequence>MKQLIITVIGKDKTGLVEQLSDTVYNNHANWLKSSLTQLSGQFAGIVQVEVSPQHIQQLSDALSQISGLQIHIVEAQIKASSQQQMQKLTVTGNDRLGIVKDVTTHLHQLGINIYKLKTKTESAPNWGYPIFTAQFQLDLPTDLTIDAVQEQLELLADDLTIDIEQ</sequence>
<name>A0A2S7VWN3_PHOAN</name>
<dbReference type="GO" id="GO:0005737">
    <property type="term" value="C:cytoplasm"/>
    <property type="evidence" value="ECO:0007669"/>
    <property type="project" value="UniProtKB-SubCell"/>
</dbReference>
<gene>
    <name evidence="3" type="ORF">BTO08_01485</name>
</gene>
<dbReference type="PANTHER" id="PTHR34875:SF6">
    <property type="entry name" value="UPF0237 PROTEIN MJ1558"/>
    <property type="match status" value="1"/>
</dbReference>
<dbReference type="EMBL" id="MSCJ01000001">
    <property type="protein sequence ID" value="PQJ66183.1"/>
    <property type="molecule type" value="Genomic_DNA"/>
</dbReference>
<dbReference type="RefSeq" id="WP_105059603.1">
    <property type="nucleotide sequence ID" value="NZ_MSCJ01000001.1"/>
</dbReference>
<dbReference type="PROSITE" id="PS51671">
    <property type="entry name" value="ACT"/>
    <property type="match status" value="1"/>
</dbReference>
<dbReference type="InterPro" id="IPR050990">
    <property type="entry name" value="UPF0237/GcvR_regulator"/>
</dbReference>
<dbReference type="AlphaFoldDB" id="A0A2S7VWN3"/>
<keyword evidence="1" id="KW-0804">Transcription</keyword>
<keyword evidence="1" id="KW-0963">Cytoplasm</keyword>
<comment type="subcellular location">
    <subcellularLocation>
        <location evidence="1">Cytoplasm</location>
    </subcellularLocation>
</comment>